<accession>A0A381ZYR9</accession>
<dbReference type="AlphaFoldDB" id="A0A381ZYR9"/>
<evidence type="ECO:0008006" key="4">
    <source>
        <dbReference type="Google" id="ProtNLM"/>
    </source>
</evidence>
<keyword evidence="2" id="KW-0456">Lyase</keyword>
<dbReference type="GO" id="GO:0006635">
    <property type="term" value="P:fatty acid beta-oxidation"/>
    <property type="evidence" value="ECO:0007669"/>
    <property type="project" value="TreeGrafter"/>
</dbReference>
<dbReference type="Gene3D" id="1.10.12.10">
    <property type="entry name" value="Lyase 2-enoyl-coa Hydratase, Chain A, domain 2"/>
    <property type="match status" value="1"/>
</dbReference>
<comment type="similarity">
    <text evidence="1">Belongs to the enoyl-CoA hydratase/isomerase family.</text>
</comment>
<sequence>FFSAGASISMLDSVTPGFKYFFCLHANETLSRLEQTPKLVIAALNGHAVGGGLEIAMAADIRIGRKDSGQVGLPEVSLGVLAGTGGTARLSRLVGKAKAMEIMVTGRKFSYEEAKEMALVHDVWAGSLEEFRQDIMDYAGQFTLPYAASKAIGNIKRSVQSGMEIPLEYHLALERELQSDLFQSGDAKKGIAAYVNREVPEFEGN</sequence>
<dbReference type="EMBL" id="UINC01023191">
    <property type="protein sequence ID" value="SVA94360.1"/>
    <property type="molecule type" value="Genomic_DNA"/>
</dbReference>
<name>A0A381ZYR9_9ZZZZ</name>
<dbReference type="InterPro" id="IPR029045">
    <property type="entry name" value="ClpP/crotonase-like_dom_sf"/>
</dbReference>
<dbReference type="GO" id="GO:0016829">
    <property type="term" value="F:lyase activity"/>
    <property type="evidence" value="ECO:0007669"/>
    <property type="project" value="UniProtKB-KW"/>
</dbReference>
<dbReference type="PANTHER" id="PTHR11941:SF54">
    <property type="entry name" value="ENOYL-COA HYDRATASE, MITOCHONDRIAL"/>
    <property type="match status" value="1"/>
</dbReference>
<dbReference type="InterPro" id="IPR014748">
    <property type="entry name" value="Enoyl-CoA_hydra_C"/>
</dbReference>
<proteinExistence type="inferred from homology"/>
<feature type="non-terminal residue" evidence="3">
    <location>
        <position position="1"/>
    </location>
</feature>
<dbReference type="PANTHER" id="PTHR11941">
    <property type="entry name" value="ENOYL-COA HYDRATASE-RELATED"/>
    <property type="match status" value="1"/>
</dbReference>
<dbReference type="SUPFAM" id="SSF52096">
    <property type="entry name" value="ClpP/crotonase"/>
    <property type="match status" value="1"/>
</dbReference>
<dbReference type="PROSITE" id="PS00166">
    <property type="entry name" value="ENOYL_COA_HYDRATASE"/>
    <property type="match status" value="1"/>
</dbReference>
<evidence type="ECO:0000256" key="2">
    <source>
        <dbReference type="ARBA" id="ARBA00023239"/>
    </source>
</evidence>
<organism evidence="3">
    <name type="scientific">marine metagenome</name>
    <dbReference type="NCBI Taxonomy" id="408172"/>
    <lineage>
        <taxon>unclassified sequences</taxon>
        <taxon>metagenomes</taxon>
        <taxon>ecological metagenomes</taxon>
    </lineage>
</organism>
<dbReference type="InterPro" id="IPR018376">
    <property type="entry name" value="Enoyl-CoA_hyd/isom_CS"/>
</dbReference>
<gene>
    <name evidence="3" type="ORF">METZ01_LOCUS147214</name>
</gene>
<evidence type="ECO:0000256" key="1">
    <source>
        <dbReference type="ARBA" id="ARBA00005254"/>
    </source>
</evidence>
<reference evidence="3" key="1">
    <citation type="submission" date="2018-05" db="EMBL/GenBank/DDBJ databases">
        <authorList>
            <person name="Lanie J.A."/>
            <person name="Ng W.-L."/>
            <person name="Kazmierczak K.M."/>
            <person name="Andrzejewski T.M."/>
            <person name="Davidsen T.M."/>
            <person name="Wayne K.J."/>
            <person name="Tettelin H."/>
            <person name="Glass J.I."/>
            <person name="Rusch D."/>
            <person name="Podicherti R."/>
            <person name="Tsui H.-C.T."/>
            <person name="Winkler M.E."/>
        </authorList>
    </citation>
    <scope>NUCLEOTIDE SEQUENCE</scope>
</reference>
<protein>
    <recommendedName>
        <fullName evidence="4">Enoyl-CoA hydratase</fullName>
    </recommendedName>
</protein>
<dbReference type="Gene3D" id="3.90.226.10">
    <property type="entry name" value="2-enoyl-CoA Hydratase, Chain A, domain 1"/>
    <property type="match status" value="1"/>
</dbReference>
<dbReference type="InterPro" id="IPR001753">
    <property type="entry name" value="Enoyl-CoA_hydra/iso"/>
</dbReference>
<evidence type="ECO:0000313" key="3">
    <source>
        <dbReference type="EMBL" id="SVA94360.1"/>
    </source>
</evidence>
<dbReference type="Pfam" id="PF00378">
    <property type="entry name" value="ECH_1"/>
    <property type="match status" value="1"/>
</dbReference>
<dbReference type="CDD" id="cd06558">
    <property type="entry name" value="crotonase-like"/>
    <property type="match status" value="1"/>
</dbReference>